<evidence type="ECO:0000313" key="4">
    <source>
        <dbReference type="Proteomes" id="UP000254259"/>
    </source>
</evidence>
<accession>A0A375C688</accession>
<dbReference type="EMBL" id="LT984814">
    <property type="protein sequence ID" value="SPD67998.1"/>
    <property type="molecule type" value="Genomic_DNA"/>
</dbReference>
<dbReference type="Proteomes" id="UP000257139">
    <property type="component" value="Chromosome CBM2594_b"/>
</dbReference>
<reference evidence="4 5" key="1">
    <citation type="submission" date="2018-01" db="EMBL/GenBank/DDBJ databases">
        <authorList>
            <person name="Clerissi C."/>
        </authorList>
    </citation>
    <scope>NUCLEOTIDE SEQUENCE [LARGE SCALE GENOMIC DNA]</scope>
    <source>
        <strain evidence="1">Cupriavidus sp. LMG 19464</strain>
        <strain evidence="2">Cupriavidus taiwanensis STM 6021</strain>
        <strain evidence="3">Cupriavidus taiwanensis SWF 66322</strain>
        <plasmid evidence="4">cbm2636_mp</plasmid>
        <plasmid evidence="3">CBM2636_mp</plasmid>
    </source>
</reference>
<geneLocation type="plasmid" evidence="3">
    <name>CBM2636_mp</name>
</geneLocation>
<dbReference type="Proteomes" id="UP000256780">
    <property type="component" value="Chromosome CBM2587_b"/>
</dbReference>
<proteinExistence type="predicted"/>
<evidence type="ECO:0000313" key="5">
    <source>
        <dbReference type="Proteomes" id="UP000256780"/>
    </source>
</evidence>
<dbReference type="EMBL" id="LT978514">
    <property type="protein sequence ID" value="SPC23105.1"/>
    <property type="molecule type" value="Genomic_DNA"/>
</dbReference>
<gene>
    <name evidence="1" type="ORF">CBM2587_B60358</name>
    <name evidence="2" type="ORF">CBM2594_B50346</name>
    <name evidence="3" type="ORF">CBM2636_MP20848</name>
</gene>
<geneLocation type="plasmid" evidence="4">
    <name>cbm2636_mp</name>
</geneLocation>
<organism evidence="2 6">
    <name type="scientific">Cupriavidus taiwanensis</name>
    <dbReference type="NCBI Taxonomy" id="164546"/>
    <lineage>
        <taxon>Bacteria</taxon>
        <taxon>Pseudomonadati</taxon>
        <taxon>Pseudomonadota</taxon>
        <taxon>Betaproteobacteria</taxon>
        <taxon>Burkholderiales</taxon>
        <taxon>Burkholderiaceae</taxon>
        <taxon>Cupriavidus</taxon>
    </lineage>
</organism>
<name>A0A375C688_9BURK</name>
<dbReference type="AlphaFoldDB" id="A0A375C688"/>
<evidence type="ECO:0000313" key="2">
    <source>
        <dbReference type="EMBL" id="SPC23105.1"/>
    </source>
</evidence>
<evidence type="ECO:0000313" key="6">
    <source>
        <dbReference type="Proteomes" id="UP000257139"/>
    </source>
</evidence>
<dbReference type="EMBL" id="OFSQ01000035">
    <property type="protein sequence ID" value="SOY63346.1"/>
    <property type="molecule type" value="Genomic_DNA"/>
</dbReference>
<dbReference type="Proteomes" id="UP000254259">
    <property type="component" value="Plasmid CBM2636_mp"/>
</dbReference>
<protein>
    <submittedName>
        <fullName evidence="2">Uncharacterized protein</fullName>
    </submittedName>
</protein>
<evidence type="ECO:0000313" key="1">
    <source>
        <dbReference type="EMBL" id="SOY63346.1"/>
    </source>
</evidence>
<evidence type="ECO:0000313" key="3">
    <source>
        <dbReference type="EMBL" id="SPD67998.1"/>
    </source>
</evidence>
<keyword evidence="3" id="KW-0614">Plasmid</keyword>
<sequence>MESIMSLRDSILLLGGWLVLCVTSGSMITFAAQVLPG</sequence>